<feature type="transmembrane region" description="Helical" evidence="4">
    <location>
        <begin position="248"/>
        <end position="269"/>
    </location>
</feature>
<feature type="transmembrane region" description="Helical" evidence="4">
    <location>
        <begin position="400"/>
        <end position="417"/>
    </location>
</feature>
<sequence>MAEGDQQGMAEREAAFAAEMERNLKRNIIANFLHGMLGMTGFRIVYAPTLIPAWLQMISGSPLIVGLGQSLLQVGLFASPLSSAALIEHRKRIMPMAMRFGSLMRLQVLGLALAGYFLGGWLLVTLTLLMLLLLGVFNGMQRVAFQMLLSKVIPMDRRGRLQAWRNVTGGIIAAILSWVAGEWLIDGNVWGNGYATTFLMAFVLTSLGLVALQWGVREPDSVSVRPQLSLRERMRDVPALIGDINYRWFLIAQAMAMAGRIAAPFYILIAADHMPLDGTTIGLLSLAFLGADTLSNLLWGYSGDRAGYRATFIASMVFTLAGLTLLVLWPTPAATIAAFFAFGIGSSGYQMSAQTMVLEFGSREDLPMRIALSTTVEGGVSAIAPLIGGALLYWAGVGPLVIAASVLNVAALLALLFKVEEPRSHVPPVYED</sequence>
<feature type="domain" description="Major facilitator superfamily (MFS) profile" evidence="5">
    <location>
        <begin position="27"/>
        <end position="423"/>
    </location>
</feature>
<accession>A0A6M4ASD7</accession>
<evidence type="ECO:0000259" key="5">
    <source>
        <dbReference type="PROSITE" id="PS50850"/>
    </source>
</evidence>
<feature type="transmembrane region" description="Helical" evidence="4">
    <location>
        <begin position="197"/>
        <end position="216"/>
    </location>
</feature>
<organism evidence="6 7">
    <name type="scientific">Sphingomonas lacunae</name>
    <dbReference type="NCBI Taxonomy" id="2698828"/>
    <lineage>
        <taxon>Bacteria</taxon>
        <taxon>Pseudomonadati</taxon>
        <taxon>Pseudomonadota</taxon>
        <taxon>Alphaproteobacteria</taxon>
        <taxon>Sphingomonadales</taxon>
        <taxon>Sphingomonadaceae</taxon>
        <taxon>Sphingomonas</taxon>
    </lineage>
</organism>
<feature type="transmembrane region" description="Helical" evidence="4">
    <location>
        <begin position="311"/>
        <end position="330"/>
    </location>
</feature>
<dbReference type="AlphaFoldDB" id="A0A6M4ASD7"/>
<name>A0A6M4ASD7_9SPHN</name>
<proteinExistence type="predicted"/>
<evidence type="ECO:0000256" key="4">
    <source>
        <dbReference type="SAM" id="Phobius"/>
    </source>
</evidence>
<gene>
    <name evidence="6" type="ORF">GV829_01360</name>
</gene>
<keyword evidence="3 4" id="KW-0472">Membrane</keyword>
<dbReference type="KEGG" id="slan:GV829_01360"/>
<feature type="transmembrane region" description="Helical" evidence="4">
    <location>
        <begin position="166"/>
        <end position="185"/>
    </location>
</feature>
<evidence type="ECO:0000256" key="1">
    <source>
        <dbReference type="ARBA" id="ARBA00022692"/>
    </source>
</evidence>
<reference evidence="6 7" key="1">
    <citation type="submission" date="2020-01" db="EMBL/GenBank/DDBJ databases">
        <title>Sphingomonas sp. strain CSW-10.</title>
        <authorList>
            <person name="Chen W.-M."/>
        </authorList>
    </citation>
    <scope>NUCLEOTIDE SEQUENCE [LARGE SCALE GENOMIC DNA]</scope>
    <source>
        <strain evidence="6 7">CSW-10</strain>
    </source>
</reference>
<protein>
    <submittedName>
        <fullName evidence="6">MFS transporter</fullName>
    </submittedName>
</protein>
<dbReference type="RefSeq" id="WP_169943469.1">
    <property type="nucleotide sequence ID" value="NZ_CP053015.1"/>
</dbReference>
<dbReference type="InterPro" id="IPR036259">
    <property type="entry name" value="MFS_trans_sf"/>
</dbReference>
<feature type="transmembrane region" description="Helical" evidence="4">
    <location>
        <begin position="63"/>
        <end position="87"/>
    </location>
</feature>
<dbReference type="GO" id="GO:0022857">
    <property type="term" value="F:transmembrane transporter activity"/>
    <property type="evidence" value="ECO:0007669"/>
    <property type="project" value="InterPro"/>
</dbReference>
<evidence type="ECO:0000256" key="2">
    <source>
        <dbReference type="ARBA" id="ARBA00022989"/>
    </source>
</evidence>
<dbReference type="PROSITE" id="PS50850">
    <property type="entry name" value="MFS"/>
    <property type="match status" value="1"/>
</dbReference>
<keyword evidence="2 4" id="KW-1133">Transmembrane helix</keyword>
<dbReference type="InterPro" id="IPR020846">
    <property type="entry name" value="MFS_dom"/>
</dbReference>
<dbReference type="Gene3D" id="1.20.1250.20">
    <property type="entry name" value="MFS general substrate transporter like domains"/>
    <property type="match status" value="2"/>
</dbReference>
<keyword evidence="1 4" id="KW-0812">Transmembrane</keyword>
<evidence type="ECO:0000256" key="3">
    <source>
        <dbReference type="ARBA" id="ARBA00023136"/>
    </source>
</evidence>
<dbReference type="PANTHER" id="PTHR23526">
    <property type="entry name" value="INTEGRAL MEMBRANE TRANSPORT PROTEIN-RELATED"/>
    <property type="match status" value="1"/>
</dbReference>
<feature type="transmembrane region" description="Helical" evidence="4">
    <location>
        <begin position="336"/>
        <end position="358"/>
    </location>
</feature>
<dbReference type="PANTHER" id="PTHR23526:SF1">
    <property type="entry name" value="MAJOR FACILITATOR SUPERFAMILY MFS_1"/>
    <property type="match status" value="1"/>
</dbReference>
<dbReference type="SUPFAM" id="SSF103473">
    <property type="entry name" value="MFS general substrate transporter"/>
    <property type="match status" value="1"/>
</dbReference>
<dbReference type="InterPro" id="IPR011701">
    <property type="entry name" value="MFS"/>
</dbReference>
<dbReference type="Proteomes" id="UP000503018">
    <property type="component" value="Chromosome"/>
</dbReference>
<feature type="transmembrane region" description="Helical" evidence="4">
    <location>
        <begin position="281"/>
        <end position="299"/>
    </location>
</feature>
<dbReference type="Pfam" id="PF07690">
    <property type="entry name" value="MFS_1"/>
    <property type="match status" value="1"/>
</dbReference>
<keyword evidence="7" id="KW-1185">Reference proteome</keyword>
<evidence type="ECO:0000313" key="7">
    <source>
        <dbReference type="Proteomes" id="UP000503018"/>
    </source>
</evidence>
<dbReference type="InterPro" id="IPR052528">
    <property type="entry name" value="Sugar_transport-like"/>
</dbReference>
<dbReference type="EMBL" id="CP053015">
    <property type="protein sequence ID" value="QJQ31252.1"/>
    <property type="molecule type" value="Genomic_DNA"/>
</dbReference>
<evidence type="ECO:0000313" key="6">
    <source>
        <dbReference type="EMBL" id="QJQ31252.1"/>
    </source>
</evidence>
<feature type="transmembrane region" description="Helical" evidence="4">
    <location>
        <begin position="28"/>
        <end position="51"/>
    </location>
</feature>